<dbReference type="PANTHER" id="PTHR13356">
    <property type="entry name" value="OB FOLD NUCLEIC ACID BINDING PROTEIN-RELATED"/>
    <property type="match status" value="1"/>
</dbReference>
<dbReference type="AlphaFoldDB" id="A0AA96V471"/>
<dbReference type="Pfam" id="PF17244">
    <property type="entry name" value="CDC24_OB3"/>
    <property type="match status" value="1"/>
</dbReference>
<keyword evidence="1" id="KW-0238">DNA-binding</keyword>
<dbReference type="GO" id="GO:0010212">
    <property type="term" value="P:response to ionizing radiation"/>
    <property type="evidence" value="ECO:0007669"/>
    <property type="project" value="TreeGrafter"/>
</dbReference>
<gene>
    <name evidence="4" type="ORF">MsAm2_00370</name>
</gene>
<evidence type="ECO:0000313" key="4">
    <source>
        <dbReference type="EMBL" id="WNY26277.1"/>
    </source>
</evidence>
<evidence type="ECO:0000313" key="5">
    <source>
        <dbReference type="Proteomes" id="UP001304970"/>
    </source>
</evidence>
<keyword evidence="5" id="KW-1185">Reference proteome</keyword>
<reference evidence="4 5" key="1">
    <citation type="submission" date="2023-07" db="EMBL/GenBank/DDBJ databases">
        <title>Closed genome sequence of Methanosarcinaceae archaeon Am2.</title>
        <authorList>
            <person name="Poehlein A."/>
            <person name="Protasov E."/>
            <person name="Platt K."/>
            <person name="Reeh H."/>
            <person name="Daniel R."/>
            <person name="Brune A."/>
        </authorList>
    </citation>
    <scope>NUCLEOTIDE SEQUENCE [LARGE SCALE GENOMIC DNA]</scope>
    <source>
        <strain evidence="4 5">Am2</strain>
    </source>
</reference>
<dbReference type="InterPro" id="IPR035203">
    <property type="entry name" value="Cdc24_OB3"/>
</dbReference>
<sequence length="484" mass="53172">MTEMKEIYEKVSHLISYDDFLEKVNERKDALGGLCDDEMCARLVLSDLGVSSTEKEPVTIDCISENSGNVVFYAKVLATYEPREFKRNDGTVGRVSNVVVGDRTGKIRVSIWDSKVEVLESGEVEIGSVVVVAGYTKKGLNGTEVNVGNNGVFAPSDEDVEYDVSDRKIADIKDGMNDIAVSGKILDIGNVKIFSRKDGTEGKVSSMTLGDATGTVRLNLWDEKTALTEQLKVGQSVRVQNAYSKINNFSQKVEISIGNAGFVEVLDEMVDFVLPFTKVAEVADGMNGVNLTGVILDISDVRTFSKKDGSTGTIGNFVIGDETGKIRVTLWDDKTTHLDEFDFGETVEVTNAYSKLNNFSQQVELNVGNRGNVAASQKEVLYKEKVDKINDILPGKSYSVQGRVIDIGELREFERDDGTQNTVSSMELEDDTGRIRVTLWGEHAEFINDIQIGMMVRVTDAFSKFGMSEEIELSAGNRTKVSIV</sequence>
<organism evidence="4 5">
    <name type="scientific">Methanolapillus ohkumae</name>
    <dbReference type="NCBI Taxonomy" id="3028298"/>
    <lineage>
        <taxon>Archaea</taxon>
        <taxon>Methanobacteriati</taxon>
        <taxon>Methanobacteriota</taxon>
        <taxon>Stenosarchaea group</taxon>
        <taxon>Methanomicrobia</taxon>
        <taxon>Methanosarcinales</taxon>
        <taxon>Methanosarcinaceae</taxon>
        <taxon>Methanolapillus</taxon>
    </lineage>
</organism>
<dbReference type="RefSeq" id="WP_338097811.1">
    <property type="nucleotide sequence ID" value="NZ_CP131061.1"/>
</dbReference>
<accession>A0AA96V471</accession>
<evidence type="ECO:0000256" key="1">
    <source>
        <dbReference type="ARBA" id="ARBA00023125"/>
    </source>
</evidence>
<dbReference type="InterPro" id="IPR012340">
    <property type="entry name" value="NA-bd_OB-fold"/>
</dbReference>
<dbReference type="InterPro" id="IPR004365">
    <property type="entry name" value="NA-bd_OB_tRNA"/>
</dbReference>
<dbReference type="InterPro" id="IPR051231">
    <property type="entry name" value="SOSS-B"/>
</dbReference>
<dbReference type="NCBIfam" id="NF011288">
    <property type="entry name" value="PRK14699.1"/>
    <property type="match status" value="1"/>
</dbReference>
<name>A0AA96V471_9EURY</name>
<protein>
    <recommendedName>
        <fullName evidence="6">Replication factor A</fullName>
    </recommendedName>
</protein>
<feature type="domain" description="Cell division control protein 24 OB" evidence="3">
    <location>
        <begin position="171"/>
        <end position="256"/>
    </location>
</feature>
<dbReference type="CDD" id="cd04491">
    <property type="entry name" value="SoSSB_OBF"/>
    <property type="match status" value="4"/>
</dbReference>
<evidence type="ECO:0008006" key="6">
    <source>
        <dbReference type="Google" id="ProtNLM"/>
    </source>
</evidence>
<dbReference type="GO" id="GO:0000724">
    <property type="term" value="P:double-strand break repair via homologous recombination"/>
    <property type="evidence" value="ECO:0007669"/>
    <property type="project" value="TreeGrafter"/>
</dbReference>
<proteinExistence type="predicted"/>
<dbReference type="PANTHER" id="PTHR13356:SF0">
    <property type="entry name" value="SOSS COMPLEX SUBUNIT B HOMOLOG"/>
    <property type="match status" value="1"/>
</dbReference>
<dbReference type="Pfam" id="PF01336">
    <property type="entry name" value="tRNA_anti-codon"/>
    <property type="match status" value="1"/>
</dbReference>
<dbReference type="Gene3D" id="2.40.50.140">
    <property type="entry name" value="Nucleic acid-binding proteins"/>
    <property type="match status" value="4"/>
</dbReference>
<dbReference type="GO" id="GO:0003677">
    <property type="term" value="F:DNA binding"/>
    <property type="evidence" value="ECO:0007669"/>
    <property type="project" value="UniProtKB-KW"/>
</dbReference>
<dbReference type="GeneID" id="89227432"/>
<dbReference type="SUPFAM" id="SSF50249">
    <property type="entry name" value="Nucleic acid-binding proteins"/>
    <property type="match status" value="4"/>
</dbReference>
<evidence type="ECO:0000259" key="3">
    <source>
        <dbReference type="Pfam" id="PF17244"/>
    </source>
</evidence>
<dbReference type="Proteomes" id="UP001304970">
    <property type="component" value="Chromosome"/>
</dbReference>
<dbReference type="EMBL" id="CP131061">
    <property type="protein sequence ID" value="WNY26277.1"/>
    <property type="molecule type" value="Genomic_DNA"/>
</dbReference>
<evidence type="ECO:0000259" key="2">
    <source>
        <dbReference type="Pfam" id="PF01336"/>
    </source>
</evidence>
<feature type="domain" description="OB" evidence="2">
    <location>
        <begin position="399"/>
        <end position="459"/>
    </location>
</feature>